<evidence type="ECO:0000256" key="2">
    <source>
        <dbReference type="SAM" id="Phobius"/>
    </source>
</evidence>
<comment type="caution">
    <text evidence="3">The sequence shown here is derived from an EMBL/GenBank/DDBJ whole genome shotgun (WGS) entry which is preliminary data.</text>
</comment>
<feature type="transmembrane region" description="Helical" evidence="2">
    <location>
        <begin position="368"/>
        <end position="387"/>
    </location>
</feature>
<keyword evidence="2" id="KW-1133">Transmembrane helix</keyword>
<evidence type="ECO:0000313" key="4">
    <source>
        <dbReference type="Proteomes" id="UP000320048"/>
    </source>
</evidence>
<keyword evidence="2" id="KW-0472">Membrane</keyword>
<dbReference type="EMBL" id="VBAO01000081">
    <property type="protein sequence ID" value="TMI83292.1"/>
    <property type="molecule type" value="Genomic_DNA"/>
</dbReference>
<feature type="transmembrane region" description="Helical" evidence="2">
    <location>
        <begin position="335"/>
        <end position="356"/>
    </location>
</feature>
<feature type="transmembrane region" description="Helical" evidence="2">
    <location>
        <begin position="117"/>
        <end position="137"/>
    </location>
</feature>
<feature type="transmembrane region" description="Helical" evidence="2">
    <location>
        <begin position="33"/>
        <end position="51"/>
    </location>
</feature>
<dbReference type="AlphaFoldDB" id="A0A537JJ01"/>
<evidence type="ECO:0000256" key="1">
    <source>
        <dbReference type="SAM" id="MobiDB-lite"/>
    </source>
</evidence>
<evidence type="ECO:0000313" key="3">
    <source>
        <dbReference type="EMBL" id="TMI83292.1"/>
    </source>
</evidence>
<protein>
    <submittedName>
        <fullName evidence="3">Uncharacterized protein</fullName>
    </submittedName>
</protein>
<feature type="transmembrane region" description="Helical" evidence="2">
    <location>
        <begin position="252"/>
        <end position="274"/>
    </location>
</feature>
<proteinExistence type="predicted"/>
<gene>
    <name evidence="3" type="ORF">E6H04_03315</name>
</gene>
<organism evidence="3 4">
    <name type="scientific">Candidatus Segetimicrobium genomatis</name>
    <dbReference type="NCBI Taxonomy" id="2569760"/>
    <lineage>
        <taxon>Bacteria</taxon>
        <taxon>Bacillati</taxon>
        <taxon>Candidatus Sysuimicrobiota</taxon>
        <taxon>Candidatus Sysuimicrobiia</taxon>
        <taxon>Candidatus Sysuimicrobiales</taxon>
        <taxon>Candidatus Segetimicrobiaceae</taxon>
        <taxon>Candidatus Segetimicrobium</taxon>
    </lineage>
</organism>
<name>A0A537JJ01_9BACT</name>
<feature type="transmembrane region" description="Helical" evidence="2">
    <location>
        <begin position="306"/>
        <end position="323"/>
    </location>
</feature>
<dbReference type="Proteomes" id="UP000320048">
    <property type="component" value="Unassembled WGS sequence"/>
</dbReference>
<keyword evidence="2" id="KW-0812">Transmembrane</keyword>
<accession>A0A537JJ01</accession>
<sequence>MIAEVASSYLNVLMHRRRALEADRRHNRRGVPLAAWIGCVLLVNLAWYGWFLSFPLFGEDGAAAYSSLIEMLRFGTFVEATFPVKWLEGLGQLNVLASMTFDPFSWVMFSPLRPADAFRVSYALRATACWLTTYVFVGELFRGVRGIAATAAWLDMLLCFTLAHPGGVPTFSVMHIATQVAGFPLLLWLYYRLAQRAALLGWEDAVFAAALVVFLPIYPIGALLGVGVLFAFGLSLLLTARGRRGGAAVRALGKLVVLSGLILLAPVIGFYHAWWAVTSVSARHVFASELTTYGHGYEPPQFWHDVPLGIRIVVLLVLSLVLLRGRWARPARTVTIVLGLVLVGAQVATLVEWLDLFEGLTRQLPRPFYLEFYLPVFYSTCAAYALCRARRIIGQPADVCRRWLPRTAGFAAASCGGREPAPTRSRVSSARDGGGGGYQSRASRFCS</sequence>
<feature type="region of interest" description="Disordered" evidence="1">
    <location>
        <begin position="413"/>
        <end position="447"/>
    </location>
</feature>
<reference evidence="3 4" key="1">
    <citation type="journal article" date="2019" name="Nat. Microbiol.">
        <title>Mediterranean grassland soil C-N compound turnover is dependent on rainfall and depth, and is mediated by genomically divergent microorganisms.</title>
        <authorList>
            <person name="Diamond S."/>
            <person name="Andeer P.F."/>
            <person name="Li Z."/>
            <person name="Crits-Christoph A."/>
            <person name="Burstein D."/>
            <person name="Anantharaman K."/>
            <person name="Lane K.R."/>
            <person name="Thomas B.C."/>
            <person name="Pan C."/>
            <person name="Northen T.R."/>
            <person name="Banfield J.F."/>
        </authorList>
    </citation>
    <scope>NUCLEOTIDE SEQUENCE [LARGE SCALE GENOMIC DNA]</scope>
    <source>
        <strain evidence="3">NP_7</strain>
    </source>
</reference>
<feature type="transmembrane region" description="Helical" evidence="2">
    <location>
        <begin position="220"/>
        <end position="240"/>
    </location>
</feature>